<evidence type="ECO:0000313" key="2">
    <source>
        <dbReference type="Proteomes" id="UP000241964"/>
    </source>
</evidence>
<sequence length="30" mass="3502">MEGPELTCLQKCYWPKTDSPTIKSEEEPNF</sequence>
<protein>
    <submittedName>
        <fullName evidence="1">Uncharacterized protein</fullName>
    </submittedName>
</protein>
<accession>A0A2P8F694</accession>
<dbReference type="AlphaFoldDB" id="A0A2P8F694"/>
<keyword evidence="2" id="KW-1185">Reference proteome</keyword>
<gene>
    <name evidence="1" type="ORF">CLV60_1453</name>
</gene>
<comment type="caution">
    <text evidence="1">The sequence shown here is derived from an EMBL/GenBank/DDBJ whole genome shotgun (WGS) entry which is preliminary data.</text>
</comment>
<evidence type="ECO:0000313" key="1">
    <source>
        <dbReference type="EMBL" id="PSL17231.1"/>
    </source>
</evidence>
<proteinExistence type="predicted"/>
<organism evidence="1 2">
    <name type="scientific">Dyadobacter jiangsuensis</name>
    <dbReference type="NCBI Taxonomy" id="1591085"/>
    <lineage>
        <taxon>Bacteria</taxon>
        <taxon>Pseudomonadati</taxon>
        <taxon>Bacteroidota</taxon>
        <taxon>Cytophagia</taxon>
        <taxon>Cytophagales</taxon>
        <taxon>Spirosomataceae</taxon>
        <taxon>Dyadobacter</taxon>
    </lineage>
</organism>
<dbReference type="EMBL" id="PYAS01000045">
    <property type="protein sequence ID" value="PSL17231.1"/>
    <property type="molecule type" value="Genomic_DNA"/>
</dbReference>
<feature type="non-terminal residue" evidence="1">
    <location>
        <position position="30"/>
    </location>
</feature>
<dbReference type="Proteomes" id="UP000241964">
    <property type="component" value="Unassembled WGS sequence"/>
</dbReference>
<reference evidence="1 2" key="1">
    <citation type="submission" date="2018-03" db="EMBL/GenBank/DDBJ databases">
        <title>Genomic Encyclopedia of Archaeal and Bacterial Type Strains, Phase II (KMG-II): from individual species to whole genera.</title>
        <authorList>
            <person name="Goeker M."/>
        </authorList>
    </citation>
    <scope>NUCLEOTIDE SEQUENCE [LARGE SCALE GENOMIC DNA]</scope>
    <source>
        <strain evidence="1 2">DSM 29057</strain>
    </source>
</reference>
<name>A0A2P8F694_9BACT</name>